<dbReference type="RefSeq" id="WP_085251450.1">
    <property type="nucleotide sequence ID" value="NZ_CAJMWJ010000001.1"/>
</dbReference>
<dbReference type="GO" id="GO:0000976">
    <property type="term" value="F:transcription cis-regulatory region binding"/>
    <property type="evidence" value="ECO:0007669"/>
    <property type="project" value="TreeGrafter"/>
</dbReference>
<accession>A0A1X2CFR8</accession>
<dbReference type="GeneID" id="93495967"/>
<keyword evidence="7" id="KW-1185">Reference proteome</keyword>
<evidence type="ECO:0000256" key="3">
    <source>
        <dbReference type="ARBA" id="ARBA00023163"/>
    </source>
</evidence>
<evidence type="ECO:0000259" key="5">
    <source>
        <dbReference type="PROSITE" id="PS50977"/>
    </source>
</evidence>
<dbReference type="InterPro" id="IPR009057">
    <property type="entry name" value="Homeodomain-like_sf"/>
</dbReference>
<keyword evidence="3" id="KW-0804">Transcription</keyword>
<name>A0A1X2CFR8_9MYCO</name>
<dbReference type="OrthoDB" id="4569533at2"/>
<evidence type="ECO:0000256" key="2">
    <source>
        <dbReference type="ARBA" id="ARBA00023125"/>
    </source>
</evidence>
<dbReference type="EMBL" id="LQPQ01000123">
    <property type="protein sequence ID" value="ORW74149.1"/>
    <property type="molecule type" value="Genomic_DNA"/>
</dbReference>
<sequence>MPGEDWVVGGDRRAAAAERIYDAAICLMRHDGMNGLDIDKLAARVHCSRATIYRYVGGKAKIRDGVVARVAARITNSVRSAVEPLSGPERVTTAILSTLHEIRSEPLCRLMMSSVRGGTREVAWLAEMPQLAEFASELMGIAGGHPQAAKWGVRVVLTLMYWPGEDDDAERELVANFVTPAFVQSR</sequence>
<keyword evidence="1" id="KW-0805">Transcription regulation</keyword>
<dbReference type="SUPFAM" id="SSF46689">
    <property type="entry name" value="Homeodomain-like"/>
    <property type="match status" value="1"/>
</dbReference>
<proteinExistence type="predicted"/>
<keyword evidence="2 4" id="KW-0238">DNA-binding</keyword>
<dbReference type="Pfam" id="PF00440">
    <property type="entry name" value="TetR_N"/>
    <property type="match status" value="1"/>
</dbReference>
<dbReference type="InterPro" id="IPR001647">
    <property type="entry name" value="HTH_TetR"/>
</dbReference>
<evidence type="ECO:0000313" key="6">
    <source>
        <dbReference type="EMBL" id="ORW74149.1"/>
    </source>
</evidence>
<dbReference type="GO" id="GO:0003700">
    <property type="term" value="F:DNA-binding transcription factor activity"/>
    <property type="evidence" value="ECO:0007669"/>
    <property type="project" value="TreeGrafter"/>
</dbReference>
<reference evidence="6 7" key="1">
    <citation type="submission" date="2016-01" db="EMBL/GenBank/DDBJ databases">
        <title>The new phylogeny of the genus Mycobacterium.</title>
        <authorList>
            <person name="Tarcisio F."/>
            <person name="Conor M."/>
            <person name="Antonella G."/>
            <person name="Elisabetta G."/>
            <person name="Giulia F.S."/>
            <person name="Sara T."/>
            <person name="Anna F."/>
            <person name="Clotilde B."/>
            <person name="Roberto B."/>
            <person name="Veronica D.S."/>
            <person name="Fabio R."/>
            <person name="Monica P."/>
            <person name="Olivier J."/>
            <person name="Enrico T."/>
            <person name="Nicola S."/>
        </authorList>
    </citation>
    <scope>NUCLEOTIDE SEQUENCE [LARGE SCALE GENOMIC DNA]</scope>
    <source>
        <strain evidence="6 7">DSM 45176</strain>
    </source>
</reference>
<evidence type="ECO:0000256" key="1">
    <source>
        <dbReference type="ARBA" id="ARBA00023015"/>
    </source>
</evidence>
<protein>
    <submittedName>
        <fullName evidence="6">Transcriptional regulator</fullName>
    </submittedName>
</protein>
<dbReference type="PANTHER" id="PTHR30055:SF238">
    <property type="entry name" value="MYCOFACTOCIN BIOSYNTHESIS TRANSCRIPTIONAL REGULATOR MFTR-RELATED"/>
    <property type="match status" value="1"/>
</dbReference>
<feature type="domain" description="HTH tetR-type" evidence="5">
    <location>
        <begin position="14"/>
        <end position="74"/>
    </location>
</feature>
<dbReference type="InterPro" id="IPR050109">
    <property type="entry name" value="HTH-type_TetR-like_transc_reg"/>
</dbReference>
<dbReference type="Proteomes" id="UP000193087">
    <property type="component" value="Unassembled WGS sequence"/>
</dbReference>
<organism evidence="6 7">
    <name type="scientific">Mycobacterium riyadhense</name>
    <dbReference type="NCBI Taxonomy" id="486698"/>
    <lineage>
        <taxon>Bacteria</taxon>
        <taxon>Bacillati</taxon>
        <taxon>Actinomycetota</taxon>
        <taxon>Actinomycetes</taxon>
        <taxon>Mycobacteriales</taxon>
        <taxon>Mycobacteriaceae</taxon>
        <taxon>Mycobacterium</taxon>
    </lineage>
</organism>
<evidence type="ECO:0000256" key="4">
    <source>
        <dbReference type="PROSITE-ProRule" id="PRU00335"/>
    </source>
</evidence>
<gene>
    <name evidence="6" type="ORF">AWC22_23835</name>
</gene>
<feature type="DNA-binding region" description="H-T-H motif" evidence="4">
    <location>
        <begin position="37"/>
        <end position="56"/>
    </location>
</feature>
<dbReference type="Gene3D" id="1.10.357.10">
    <property type="entry name" value="Tetracycline Repressor, domain 2"/>
    <property type="match status" value="1"/>
</dbReference>
<evidence type="ECO:0000313" key="7">
    <source>
        <dbReference type="Proteomes" id="UP000193087"/>
    </source>
</evidence>
<dbReference type="PANTHER" id="PTHR30055">
    <property type="entry name" value="HTH-TYPE TRANSCRIPTIONAL REGULATOR RUTR"/>
    <property type="match status" value="1"/>
</dbReference>
<dbReference type="AlphaFoldDB" id="A0A1X2CFR8"/>
<dbReference type="PROSITE" id="PS50977">
    <property type="entry name" value="HTH_TETR_2"/>
    <property type="match status" value="1"/>
</dbReference>
<comment type="caution">
    <text evidence="6">The sequence shown here is derived from an EMBL/GenBank/DDBJ whole genome shotgun (WGS) entry which is preliminary data.</text>
</comment>
<dbReference type="STRING" id="486698.AWC22_23835"/>